<dbReference type="InterPro" id="IPR050260">
    <property type="entry name" value="FAD-bd_OxRdtase"/>
</dbReference>
<accession>A0ABT4BRS5</accession>
<dbReference type="SMART" id="SM00450">
    <property type="entry name" value="RHOD"/>
    <property type="match status" value="1"/>
</dbReference>
<evidence type="ECO:0000313" key="8">
    <source>
        <dbReference type="EMBL" id="MCY1713599.1"/>
    </source>
</evidence>
<dbReference type="InterPro" id="IPR001455">
    <property type="entry name" value="TusA-like"/>
</dbReference>
<dbReference type="Gene3D" id="3.50.50.60">
    <property type="entry name" value="FAD/NAD(P)-binding domain"/>
    <property type="match status" value="2"/>
</dbReference>
<keyword evidence="9" id="KW-1185">Reference proteome</keyword>
<dbReference type="Pfam" id="PF02852">
    <property type="entry name" value="Pyr_redox_dim"/>
    <property type="match status" value="1"/>
</dbReference>
<comment type="similarity">
    <text evidence="2">Belongs to the class-III pyridine nucleotide-disulfide oxidoreductase family.</text>
</comment>
<dbReference type="RefSeq" id="WP_268057624.1">
    <property type="nucleotide sequence ID" value="NZ_JAPOHA010000004.1"/>
</dbReference>
<evidence type="ECO:0000256" key="4">
    <source>
        <dbReference type="ARBA" id="ARBA00022827"/>
    </source>
</evidence>
<name>A0ABT4BRS5_9FIRM</name>
<dbReference type="InterPro" id="IPR001763">
    <property type="entry name" value="Rhodanese-like_dom"/>
</dbReference>
<evidence type="ECO:0000313" key="9">
    <source>
        <dbReference type="Proteomes" id="UP001082703"/>
    </source>
</evidence>
<dbReference type="InterPro" id="IPR036868">
    <property type="entry name" value="TusA-like_sf"/>
</dbReference>
<organism evidence="8 9">
    <name type="scientific">Caproiciproducens galactitolivorans</name>
    <dbReference type="NCBI Taxonomy" id="642589"/>
    <lineage>
        <taxon>Bacteria</taxon>
        <taxon>Bacillati</taxon>
        <taxon>Bacillota</taxon>
        <taxon>Clostridia</taxon>
        <taxon>Eubacteriales</taxon>
        <taxon>Acutalibacteraceae</taxon>
        <taxon>Caproiciproducens</taxon>
    </lineage>
</organism>
<comment type="cofactor">
    <cofactor evidence="1">
        <name>FAD</name>
        <dbReference type="ChEBI" id="CHEBI:57692"/>
    </cofactor>
</comment>
<reference evidence="8 9" key="1">
    <citation type="submission" date="2022-11" db="EMBL/GenBank/DDBJ databases">
        <authorList>
            <person name="Caiyu Z."/>
        </authorList>
    </citation>
    <scope>NUCLEOTIDE SEQUENCE [LARGE SCALE GENOMIC DNA]</scope>
    <source>
        <strain evidence="8 9">YR-4</strain>
    </source>
</reference>
<dbReference type="Pfam" id="PF13686">
    <property type="entry name" value="DrsE_2"/>
    <property type="match status" value="1"/>
</dbReference>
<dbReference type="PROSITE" id="PS01148">
    <property type="entry name" value="UPF0033"/>
    <property type="match status" value="1"/>
</dbReference>
<dbReference type="Gene3D" id="3.40.250.10">
    <property type="entry name" value="Rhodanese-like domain"/>
    <property type="match status" value="1"/>
</dbReference>
<dbReference type="PRINTS" id="PR00411">
    <property type="entry name" value="PNDRDTASEI"/>
</dbReference>
<proteinExistence type="inferred from homology"/>
<keyword evidence="4" id="KW-0274">FAD</keyword>
<dbReference type="SUPFAM" id="SSF64307">
    <property type="entry name" value="SirA-like"/>
    <property type="match status" value="1"/>
</dbReference>
<keyword evidence="5" id="KW-0560">Oxidoreductase</keyword>
<evidence type="ECO:0000256" key="3">
    <source>
        <dbReference type="ARBA" id="ARBA00022630"/>
    </source>
</evidence>
<comment type="caution">
    <text evidence="8">The sequence shown here is derived from an EMBL/GenBank/DDBJ whole genome shotgun (WGS) entry which is preliminary data.</text>
</comment>
<dbReference type="Pfam" id="PF07992">
    <property type="entry name" value="Pyr_redox_2"/>
    <property type="match status" value="1"/>
</dbReference>
<dbReference type="PANTHER" id="PTHR43429">
    <property type="entry name" value="PYRIDINE NUCLEOTIDE-DISULFIDE OXIDOREDUCTASE DOMAIN-CONTAINING"/>
    <property type="match status" value="1"/>
</dbReference>
<dbReference type="Pfam" id="PF01206">
    <property type="entry name" value="TusA"/>
    <property type="match status" value="1"/>
</dbReference>
<dbReference type="SUPFAM" id="SSF52821">
    <property type="entry name" value="Rhodanese/Cell cycle control phosphatase"/>
    <property type="match status" value="1"/>
</dbReference>
<dbReference type="InterPro" id="IPR027396">
    <property type="entry name" value="DsrEFH-like"/>
</dbReference>
<dbReference type="InterPro" id="IPR036873">
    <property type="entry name" value="Rhodanese-like_dom_sf"/>
</dbReference>
<evidence type="ECO:0000259" key="7">
    <source>
        <dbReference type="PROSITE" id="PS50206"/>
    </source>
</evidence>
<dbReference type="PRINTS" id="PR00368">
    <property type="entry name" value="FADPNR"/>
</dbReference>
<keyword evidence="6" id="KW-0676">Redox-active center</keyword>
<evidence type="ECO:0000256" key="1">
    <source>
        <dbReference type="ARBA" id="ARBA00001974"/>
    </source>
</evidence>
<dbReference type="InterPro" id="IPR036188">
    <property type="entry name" value="FAD/NAD-bd_sf"/>
</dbReference>
<evidence type="ECO:0000256" key="5">
    <source>
        <dbReference type="ARBA" id="ARBA00023002"/>
    </source>
</evidence>
<dbReference type="EMBL" id="JAPOHA010000004">
    <property type="protein sequence ID" value="MCY1713599.1"/>
    <property type="molecule type" value="Genomic_DNA"/>
</dbReference>
<dbReference type="InterPro" id="IPR032836">
    <property type="entry name" value="DsrE2-like"/>
</dbReference>
<keyword evidence="3" id="KW-0285">Flavoprotein</keyword>
<dbReference type="Pfam" id="PF00581">
    <property type="entry name" value="Rhodanese"/>
    <property type="match status" value="1"/>
</dbReference>
<dbReference type="SUPFAM" id="SSF75169">
    <property type="entry name" value="DsrEFH-like"/>
    <property type="match status" value="1"/>
</dbReference>
<dbReference type="Proteomes" id="UP001082703">
    <property type="component" value="Unassembled WGS sequence"/>
</dbReference>
<dbReference type="CDD" id="cd01524">
    <property type="entry name" value="RHOD_Pyr_redox"/>
    <property type="match status" value="1"/>
</dbReference>
<sequence>MKVLIVGGVAGGASAAARLRRQSEDAKIILFEKGEYISYANCGLPYYIGGTIREKERLIVTTPQLLRDRFRIDVRTKSEVVKIDREKKMVTVQNHADGTTYEESYDKLILSPGAQPKRPPLPGIDSEGIFTLRTVPDTYRIDEYIRETKAKSAVVVGAGFIGVEMAENLKKRGLDVTIVEFLDQAIASLDPEMAAILHRHLRENGVRLLFGTGVQGFEKAGNLKVKLTGDKEICADLVLLSIGVAPDSRLAKDAGLELGVGGSIKVSDTLQTSDPDIYAVGDAVCVRQLVTGGDTLIPLAGPANRQGRLAGENVLGRTEKDSGVQGSSILKVFEMTAASTGMNEKQLKAQKIPYQKTYIHPADHATYYPDSSQMSMKLLFAPDGKILGAQAVGFDGVDKRMDVLATALRLGGTVYDLEKLELCYAPPYSSAKDPVNMLGFTAANILRGDVKVFHFDEVDALDREKISLVDVRTPVEMQMGTIEGAIGIPLDVLRDRMQELPKEKPVYLFCQVGLRGYVAARILMQNGYDVKNLSGGYKTYITAKGDREQPTGTDCIGCKKEAAEPVKSACCQDVKMIEVDACGLQCPGPIMKVSEGIKSIRDGECLQVRATDPAFASDIRVWCERTGNLLLGVEREGNAYLVKIQKGAVAPAIPAQSGNDKSMIVFSGDLDKAIAALIIANGAASMGRKVTMFFTFWGLNILRKNERVSVKKNFIEKMFGRMMPRGSEKLGLSRMNMLGMGPKMIRSVMKSKNVTSLEDLLRSAIDSGVRIVACQMSMDIMGIKPEELIDGVEIAGVATFLGSAEQSDTNLFI</sequence>
<dbReference type="SUPFAM" id="SSF55424">
    <property type="entry name" value="FAD/NAD-linked reductases, dimerisation (C-terminal) domain"/>
    <property type="match status" value="1"/>
</dbReference>
<protein>
    <submittedName>
        <fullName evidence="8">FAD-dependent oxidoreductase</fullName>
    </submittedName>
</protein>
<dbReference type="Gene3D" id="3.30.110.40">
    <property type="entry name" value="TusA-like domain"/>
    <property type="match status" value="1"/>
</dbReference>
<dbReference type="InterPro" id="IPR023753">
    <property type="entry name" value="FAD/NAD-binding_dom"/>
</dbReference>
<dbReference type="SUPFAM" id="SSF51905">
    <property type="entry name" value="FAD/NAD(P)-binding domain"/>
    <property type="match status" value="2"/>
</dbReference>
<dbReference type="PANTHER" id="PTHR43429:SF1">
    <property type="entry name" value="NAD(P)H SULFUR OXIDOREDUCTASE (COA-DEPENDENT)"/>
    <property type="match status" value="1"/>
</dbReference>
<feature type="domain" description="Rhodanese" evidence="7">
    <location>
        <begin position="462"/>
        <end position="549"/>
    </location>
</feature>
<evidence type="ECO:0000256" key="6">
    <source>
        <dbReference type="ARBA" id="ARBA00023284"/>
    </source>
</evidence>
<gene>
    <name evidence="8" type="ORF">OUY18_04945</name>
</gene>
<dbReference type="Gene3D" id="3.40.1260.10">
    <property type="entry name" value="DsrEFH-like"/>
    <property type="match status" value="1"/>
</dbReference>
<dbReference type="InterPro" id="IPR004099">
    <property type="entry name" value="Pyr_nucl-diS_OxRdtase_dimer"/>
</dbReference>
<dbReference type="PROSITE" id="PS50206">
    <property type="entry name" value="RHODANESE_3"/>
    <property type="match status" value="1"/>
</dbReference>
<dbReference type="InterPro" id="IPR016156">
    <property type="entry name" value="FAD/NAD-linked_Rdtase_dimer_sf"/>
</dbReference>
<evidence type="ECO:0000256" key="2">
    <source>
        <dbReference type="ARBA" id="ARBA00009130"/>
    </source>
</evidence>